<keyword evidence="2" id="KW-1185">Reference proteome</keyword>
<reference evidence="1 2" key="1">
    <citation type="submission" date="2015-06" db="EMBL/GenBank/DDBJ databases">
        <title>Prevotella sp. 109, sp. nov., a novel member of the family Prevotellaceae isolated from human faeces.</title>
        <authorList>
            <person name="Shkoporov A.N."/>
            <person name="Chaplin A.V."/>
            <person name="Kafarskaia L.I."/>
            <person name="Efimov B.A."/>
        </authorList>
    </citation>
    <scope>NUCLEOTIDE SEQUENCE [LARGE SCALE GENOMIC DNA]</scope>
    <source>
        <strain evidence="1 2">109</strain>
    </source>
</reference>
<evidence type="ECO:0000313" key="2">
    <source>
        <dbReference type="Proteomes" id="UP000036951"/>
    </source>
</evidence>
<gene>
    <name evidence="1" type="ORF">ACU52_01100</name>
</gene>
<proteinExistence type="predicted"/>
<protein>
    <submittedName>
        <fullName evidence="1">Uncharacterized protein</fullName>
    </submittedName>
</protein>
<dbReference type="AlphaFoldDB" id="A0A8E1R1G1"/>
<name>A0A8E1R1G1_9BACT</name>
<accession>A0A8E1R1G1</accession>
<evidence type="ECO:0000313" key="1">
    <source>
        <dbReference type="EMBL" id="KOO69774.1"/>
    </source>
</evidence>
<organism evidence="1 2">
    <name type="scientific">Xylanibacter rarus</name>
    <dbReference type="NCBI Taxonomy" id="1676614"/>
    <lineage>
        <taxon>Bacteria</taxon>
        <taxon>Pseudomonadati</taxon>
        <taxon>Bacteroidota</taxon>
        <taxon>Bacteroidia</taxon>
        <taxon>Bacteroidales</taxon>
        <taxon>Prevotellaceae</taxon>
        <taxon>Xylanibacter</taxon>
    </lineage>
</organism>
<dbReference type="Proteomes" id="UP000036951">
    <property type="component" value="Unassembled WGS sequence"/>
</dbReference>
<dbReference type="EMBL" id="LFQU01000001">
    <property type="protein sequence ID" value="KOO69774.1"/>
    <property type="molecule type" value="Genomic_DNA"/>
</dbReference>
<comment type="caution">
    <text evidence="1">The sequence shown here is derived from an EMBL/GenBank/DDBJ whole genome shotgun (WGS) entry which is preliminary data.</text>
</comment>
<sequence>MNVLSGCTDSEEEQGPVVVEVDDEEMLRQGWKWAVALDNDLRMQCSPDIVNGGYVMQMTDMDSYDAVFVFDDKCRVREACINSVWYYFFVRDNTLNVSYLGDSWMHESFDFNVQEPILGNPFEKMTENLKTVYKTVSLLPMPVKTNINDLFAAVDRGEYNTSSAPDDDADIKNFCEVVYYYEAWNQDLRDDLFGKGLLLHYKHERTTYSNKIGIALDPVNNKTFNRGYGSGRYGEEMDNKVYCGLVFGSSPDVALGNYECKTNLVPAEPEDGYVWVDVPENMESKAYYVRAFMVSEQEKDKVERGEYIPPHLVRFEKDGPDNLKIFYGGEIVMDNFVVVNEPVVDGALKVNLSGHLSVPDYLAEYGFELNFRLVGDHSGEYVNIVSPGKIDEHISIWKNYFKEFDTENFIARGYFELSVNVGWVCLGVVPFTVVYDKKPYIRYTGLTHDGMSVKIKRKIDGALWFDDDVNIMWETPKGPVECSSYFASEGESEYSEDIDDTNLISYQRKASGEYMEVTIDGKTLRSNRLIFERDADGIRTNIYLEE</sequence>